<dbReference type="EMBL" id="BHEO01000008">
    <property type="protein sequence ID" value="GBU05139.1"/>
    <property type="molecule type" value="Genomic_DNA"/>
</dbReference>
<dbReference type="Proteomes" id="UP000294613">
    <property type="component" value="Unassembled WGS sequence"/>
</dbReference>
<dbReference type="InterPro" id="IPR036388">
    <property type="entry name" value="WH-like_DNA-bd_sf"/>
</dbReference>
<dbReference type="GO" id="GO:0005737">
    <property type="term" value="C:cytoplasm"/>
    <property type="evidence" value="ECO:0007669"/>
    <property type="project" value="InterPro"/>
</dbReference>
<dbReference type="Pfam" id="PF08769">
    <property type="entry name" value="Spo0A_C"/>
    <property type="match status" value="1"/>
</dbReference>
<gene>
    <name evidence="3" type="ORF">EDD74_10728</name>
    <name evidence="2" type="ORF">FAEUMB_16800</name>
</gene>
<sequence>MIREKAEKILPAIGIDMHLKGAQYIVYIMELFEEGWEWKTVKTMILYEKVARKYKVTCGAVERAIRYAFNEALSRGNLRTISKYLDTTETQNRKLLESLYMNLIKYKTPKEHLEETRKETIQMLRFVKTEAERLLENLEKENPYDLGEP</sequence>
<name>A0A4V2UQ37_9FIRM</name>
<dbReference type="EMBL" id="SLZV01000007">
    <property type="protein sequence ID" value="TCS68637.1"/>
    <property type="molecule type" value="Genomic_DNA"/>
</dbReference>
<reference evidence="3 4" key="2">
    <citation type="submission" date="2019-03" db="EMBL/GenBank/DDBJ databases">
        <title>Genomic Encyclopedia of Type Strains, Phase IV (KMG-IV): sequencing the most valuable type-strain genomes for metagenomic binning, comparative biology and taxonomic classification.</title>
        <authorList>
            <person name="Goeker M."/>
        </authorList>
    </citation>
    <scope>NUCLEOTIDE SEQUENCE [LARGE SCALE GENOMIC DNA]</scope>
    <source>
        <strain evidence="3 4">DSM 103426</strain>
    </source>
</reference>
<dbReference type="InterPro" id="IPR014879">
    <property type="entry name" value="Spo0A_C"/>
</dbReference>
<accession>A0A4V2UQ37</accession>
<protein>
    <submittedName>
        <fullName evidence="3">Sporulation initiation factor Spo0A-like protein</fullName>
    </submittedName>
</protein>
<dbReference type="Gene3D" id="1.10.10.10">
    <property type="entry name" value="Winged helix-like DNA-binding domain superfamily/Winged helix DNA-binding domain"/>
    <property type="match status" value="1"/>
</dbReference>
<dbReference type="GO" id="GO:0003677">
    <property type="term" value="F:DNA binding"/>
    <property type="evidence" value="ECO:0007669"/>
    <property type="project" value="InterPro"/>
</dbReference>
<evidence type="ECO:0000313" key="5">
    <source>
        <dbReference type="Proteomes" id="UP000702954"/>
    </source>
</evidence>
<dbReference type="GO" id="GO:0003700">
    <property type="term" value="F:DNA-binding transcription factor activity"/>
    <property type="evidence" value="ECO:0007669"/>
    <property type="project" value="InterPro"/>
</dbReference>
<evidence type="ECO:0000313" key="4">
    <source>
        <dbReference type="Proteomes" id="UP000294613"/>
    </source>
</evidence>
<dbReference type="InterPro" id="IPR016032">
    <property type="entry name" value="Sig_transdc_resp-reg_C-effctor"/>
</dbReference>
<evidence type="ECO:0000259" key="1">
    <source>
        <dbReference type="Pfam" id="PF08769"/>
    </source>
</evidence>
<proteinExistence type="predicted"/>
<reference evidence="2 5" key="1">
    <citation type="journal article" date="2018" name="Int. J. Syst. Evol. Microbiol.">
        <title>Draft Genome Sequence of Faecalimonas umbilicata JCM 30896T, an Acetate-Producing Bacterium Isolated from Human Feces.</title>
        <authorList>
            <person name="Sakamoto M."/>
            <person name="Ikeyama N."/>
            <person name="Yuki M."/>
            <person name="Ohkuma M."/>
        </authorList>
    </citation>
    <scope>NUCLEOTIDE SEQUENCE [LARGE SCALE GENOMIC DNA]</scope>
    <source>
        <strain evidence="2 5">EGH7</strain>
    </source>
</reference>
<feature type="domain" description="Sporulation initiation factor Spo0A C-terminal" evidence="1">
    <location>
        <begin position="8"/>
        <end position="102"/>
    </location>
</feature>
<keyword evidence="3" id="KW-0648">Protein biosynthesis</keyword>
<dbReference type="GO" id="GO:0042173">
    <property type="term" value="P:regulation of sporulation resulting in formation of a cellular spore"/>
    <property type="evidence" value="ECO:0007669"/>
    <property type="project" value="InterPro"/>
</dbReference>
<dbReference type="RefSeq" id="WP_116441691.1">
    <property type="nucleotide sequence ID" value="NZ_BHEO01000008.1"/>
</dbReference>
<dbReference type="GO" id="GO:0003743">
    <property type="term" value="F:translation initiation factor activity"/>
    <property type="evidence" value="ECO:0007669"/>
    <property type="project" value="UniProtKB-KW"/>
</dbReference>
<keyword evidence="3" id="KW-0396">Initiation factor</keyword>
<dbReference type="Proteomes" id="UP000702954">
    <property type="component" value="Unassembled WGS sequence"/>
</dbReference>
<organism evidence="3 4">
    <name type="scientific">Faecalimonas umbilicata</name>
    <dbReference type="NCBI Taxonomy" id="1912855"/>
    <lineage>
        <taxon>Bacteria</taxon>
        <taxon>Bacillati</taxon>
        <taxon>Bacillota</taxon>
        <taxon>Clostridia</taxon>
        <taxon>Lachnospirales</taxon>
        <taxon>Lachnospiraceae</taxon>
        <taxon>Faecalimonas</taxon>
    </lineage>
</organism>
<evidence type="ECO:0000313" key="3">
    <source>
        <dbReference type="EMBL" id="TCS68637.1"/>
    </source>
</evidence>
<dbReference type="AlphaFoldDB" id="A0A4V2UQ37"/>
<evidence type="ECO:0000313" key="2">
    <source>
        <dbReference type="EMBL" id="GBU05139.1"/>
    </source>
</evidence>
<keyword evidence="5" id="KW-1185">Reference proteome</keyword>
<dbReference type="GO" id="GO:0005509">
    <property type="term" value="F:calcium ion binding"/>
    <property type="evidence" value="ECO:0007669"/>
    <property type="project" value="InterPro"/>
</dbReference>
<comment type="caution">
    <text evidence="3">The sequence shown here is derived from an EMBL/GenBank/DDBJ whole genome shotgun (WGS) entry which is preliminary data.</text>
</comment>
<dbReference type="SUPFAM" id="SSF46894">
    <property type="entry name" value="C-terminal effector domain of the bipartite response regulators"/>
    <property type="match status" value="1"/>
</dbReference>